<keyword evidence="3" id="KW-1185">Reference proteome</keyword>
<dbReference type="InterPro" id="IPR029058">
    <property type="entry name" value="AB_hydrolase_fold"/>
</dbReference>
<organism evidence="2 3">
    <name type="scientific">Acuticoccus sediminis</name>
    <dbReference type="NCBI Taxonomy" id="2184697"/>
    <lineage>
        <taxon>Bacteria</taxon>
        <taxon>Pseudomonadati</taxon>
        <taxon>Pseudomonadota</taxon>
        <taxon>Alphaproteobacteria</taxon>
        <taxon>Hyphomicrobiales</taxon>
        <taxon>Amorphaceae</taxon>
        <taxon>Acuticoccus</taxon>
    </lineage>
</organism>
<dbReference type="OrthoDB" id="9801763at2"/>
<sequence>MSAKGTPGDVHGAGRLVRFGPSGAGARRAVIGLHGRGAGAEDMGGLVQSLGFPDLPVFAPEAAGRTWWPTSFLAPTATIKPHVEAAVRAVDRALAVAEEEGYRPRDIVLLGFSQGGCLALEYAARRGYPFAAVFGLSAGLIGTADAAGPSSADLYGHAPKRFDYDADLTGLPVRISVHAQDPHIPLRRARDSADVFTAAGAAVELAVEPGVGHGLTEGDVVALRAALNA</sequence>
<dbReference type="AlphaFoldDB" id="A0A8B2NY67"/>
<evidence type="ECO:0000313" key="2">
    <source>
        <dbReference type="EMBL" id="RAI03650.1"/>
    </source>
</evidence>
<dbReference type="RefSeq" id="WP_111342537.1">
    <property type="nucleotide sequence ID" value="NZ_QHHQ01000001.1"/>
</dbReference>
<reference evidence="2 3" key="1">
    <citation type="submission" date="2018-05" db="EMBL/GenBank/DDBJ databases">
        <title>Acuticoccus sediminis sp. nov., isolated from deep-sea sediment of Indian Ocean.</title>
        <authorList>
            <person name="Liu X."/>
            <person name="Lai Q."/>
            <person name="Du Y."/>
            <person name="Sun F."/>
            <person name="Zhang X."/>
            <person name="Wang S."/>
            <person name="Shao Z."/>
        </authorList>
    </citation>
    <scope>NUCLEOTIDE SEQUENCE [LARGE SCALE GENOMIC DNA]</scope>
    <source>
        <strain evidence="2 3">PTG4-2</strain>
    </source>
</reference>
<proteinExistence type="predicted"/>
<dbReference type="InterPro" id="IPR050565">
    <property type="entry name" value="LYPA1-2/EST-like"/>
</dbReference>
<dbReference type="EMBL" id="QHHQ01000001">
    <property type="protein sequence ID" value="RAI03650.1"/>
    <property type="molecule type" value="Genomic_DNA"/>
</dbReference>
<comment type="caution">
    <text evidence="2">The sequence shown here is derived from an EMBL/GenBank/DDBJ whole genome shotgun (WGS) entry which is preliminary data.</text>
</comment>
<dbReference type="Proteomes" id="UP000249590">
    <property type="component" value="Unassembled WGS sequence"/>
</dbReference>
<dbReference type="PANTHER" id="PTHR10655">
    <property type="entry name" value="LYSOPHOSPHOLIPASE-RELATED"/>
    <property type="match status" value="1"/>
</dbReference>
<gene>
    <name evidence="2" type="ORF">DLJ53_03960</name>
</gene>
<dbReference type="PANTHER" id="PTHR10655:SF17">
    <property type="entry name" value="LYSOPHOSPHOLIPASE-LIKE PROTEIN 1"/>
    <property type="match status" value="1"/>
</dbReference>
<feature type="domain" description="Dienelactone hydrolase" evidence="1">
    <location>
        <begin position="80"/>
        <end position="216"/>
    </location>
</feature>
<accession>A0A8B2NY67</accession>
<dbReference type="Pfam" id="PF01738">
    <property type="entry name" value="DLH"/>
    <property type="match status" value="1"/>
</dbReference>
<protein>
    <submittedName>
        <fullName evidence="2">Phospholipase</fullName>
    </submittedName>
</protein>
<name>A0A8B2NY67_9HYPH</name>
<evidence type="ECO:0000313" key="3">
    <source>
        <dbReference type="Proteomes" id="UP000249590"/>
    </source>
</evidence>
<dbReference type="InterPro" id="IPR002925">
    <property type="entry name" value="Dienelactn_hydro"/>
</dbReference>
<evidence type="ECO:0000259" key="1">
    <source>
        <dbReference type="Pfam" id="PF01738"/>
    </source>
</evidence>
<dbReference type="SUPFAM" id="SSF53474">
    <property type="entry name" value="alpha/beta-Hydrolases"/>
    <property type="match status" value="1"/>
</dbReference>
<dbReference type="Gene3D" id="3.40.50.1820">
    <property type="entry name" value="alpha/beta hydrolase"/>
    <property type="match status" value="1"/>
</dbReference>
<dbReference type="GO" id="GO:0016787">
    <property type="term" value="F:hydrolase activity"/>
    <property type="evidence" value="ECO:0007669"/>
    <property type="project" value="InterPro"/>
</dbReference>